<dbReference type="SMART" id="SM00116">
    <property type="entry name" value="CBS"/>
    <property type="match status" value="2"/>
</dbReference>
<evidence type="ECO:0000256" key="1">
    <source>
        <dbReference type="ARBA" id="ARBA00022737"/>
    </source>
</evidence>
<dbReference type="InterPro" id="IPR018490">
    <property type="entry name" value="cNMP-bd_dom_sf"/>
</dbReference>
<dbReference type="InterPro" id="IPR000595">
    <property type="entry name" value="cNMP-bd_dom"/>
</dbReference>
<evidence type="ECO:0000259" key="4">
    <source>
        <dbReference type="PROSITE" id="PS51371"/>
    </source>
</evidence>
<dbReference type="CDD" id="cd05401">
    <property type="entry name" value="NT_GlnE_GlnD_like"/>
    <property type="match status" value="1"/>
</dbReference>
<gene>
    <name evidence="5" type="ORF">O1D97_10305</name>
</gene>
<dbReference type="PANTHER" id="PTHR48108">
    <property type="entry name" value="CBS DOMAIN-CONTAINING PROTEIN CBSX2, CHLOROPLASTIC"/>
    <property type="match status" value="1"/>
</dbReference>
<dbReference type="SMART" id="SM00100">
    <property type="entry name" value="cNMP"/>
    <property type="match status" value="1"/>
</dbReference>
<keyword evidence="2" id="KW-0129">CBS domain</keyword>
<evidence type="ECO:0000313" key="6">
    <source>
        <dbReference type="Proteomes" id="UP001149719"/>
    </source>
</evidence>
<dbReference type="InterPro" id="IPR005105">
    <property type="entry name" value="GlnD_Uridyltrans_N"/>
</dbReference>
<dbReference type="EMBL" id="JAPUBN010000015">
    <property type="protein sequence ID" value="MCZ2722035.1"/>
    <property type="molecule type" value="Genomic_DNA"/>
</dbReference>
<feature type="domain" description="Cyclic nucleotide-binding" evidence="3">
    <location>
        <begin position="18"/>
        <end position="116"/>
    </location>
</feature>
<organism evidence="5 6">
    <name type="scientific">Marinomonas phaeophyticola</name>
    <dbReference type="NCBI Taxonomy" id="3004091"/>
    <lineage>
        <taxon>Bacteria</taxon>
        <taxon>Pseudomonadati</taxon>
        <taxon>Pseudomonadota</taxon>
        <taxon>Gammaproteobacteria</taxon>
        <taxon>Oceanospirillales</taxon>
        <taxon>Oceanospirillaceae</taxon>
        <taxon>Marinomonas</taxon>
    </lineage>
</organism>
<name>A0ABT4JUG1_9GAMM</name>
<dbReference type="Pfam" id="PF03445">
    <property type="entry name" value="DUF294"/>
    <property type="match status" value="1"/>
</dbReference>
<feature type="domain" description="CBS" evidence="4">
    <location>
        <begin position="224"/>
        <end position="280"/>
    </location>
</feature>
<dbReference type="PANTHER" id="PTHR48108:SF31">
    <property type="entry name" value="CBS DOMAIN AND CYCLIC NUCLEOTIDE-REGULATED NUCLEOTIDYLTRANSFERASE"/>
    <property type="match status" value="1"/>
</dbReference>
<dbReference type="InterPro" id="IPR000644">
    <property type="entry name" value="CBS_dom"/>
</dbReference>
<keyword evidence="1" id="KW-0677">Repeat</keyword>
<comment type="caution">
    <text evidence="5">The sequence shown here is derived from an EMBL/GenBank/DDBJ whole genome shotgun (WGS) entry which is preliminary data.</text>
</comment>
<dbReference type="Pfam" id="PF00571">
    <property type="entry name" value="CBS"/>
    <property type="match status" value="2"/>
</dbReference>
<dbReference type="PROSITE" id="PS50042">
    <property type="entry name" value="CNMP_BINDING_3"/>
    <property type="match status" value="1"/>
</dbReference>
<dbReference type="InterPro" id="IPR051462">
    <property type="entry name" value="CBS_domain-containing"/>
</dbReference>
<reference evidence="5" key="1">
    <citation type="submission" date="2022-12" db="EMBL/GenBank/DDBJ databases">
        <title>Marinomonas 15G1-11 sp. nov, isolated from marine algae.</title>
        <authorList>
            <person name="Butt M."/>
            <person name="Choi D.G."/>
            <person name="Kim J.M."/>
            <person name="Lee J.K."/>
            <person name="Baek J.H."/>
            <person name="Jeon C.O."/>
        </authorList>
    </citation>
    <scope>NUCLEOTIDE SEQUENCE</scope>
    <source>
        <strain evidence="5">15G1-11</strain>
    </source>
</reference>
<evidence type="ECO:0000313" key="5">
    <source>
        <dbReference type="EMBL" id="MCZ2722035.1"/>
    </source>
</evidence>
<evidence type="ECO:0000256" key="2">
    <source>
        <dbReference type="PROSITE-ProRule" id="PRU00703"/>
    </source>
</evidence>
<protein>
    <submittedName>
        <fullName evidence="5">DUF294 nucleotidyltransferase-like domain-containing protein</fullName>
    </submittedName>
</protein>
<dbReference type="SUPFAM" id="SSF54631">
    <property type="entry name" value="CBS-domain pair"/>
    <property type="match status" value="1"/>
</dbReference>
<accession>A0ABT4JUG1</accession>
<dbReference type="SUPFAM" id="SSF51206">
    <property type="entry name" value="cAMP-binding domain-like"/>
    <property type="match status" value="1"/>
</dbReference>
<sequence length="621" mass="70068">MEVELSEILDVISQHAPFNEMEDNALLQGMVHDIEIQYVRNGTGVIVPNVTNEHLYFIRSGAVEVLSKEDKLLRRMEEGELFGYASLLRGGKVTQEIRAIEDSLLYLIPGSWFKRLYDENDTFSDFFEIIREIRLRAAIDSQTSQTSDVSLMTCPVTSLLRRPPISIELNDSIRMAALKMAEFKVSSLLITQADELVGIVTDRDLRTRCIAAGLSYEESIENIMTAHPITLDSGDFASEAVIKMMGQNVHHLPVTKNGKAIGVISAGDIVQKESHGSVYLISDIFKQQNLASLISISKKIQHTFTQLVHADANTVMIGNAISRIGTAFVERILQLAEQELGAPPIPYCFIALGSQAREEQTISTDQDNALILSDAYNAEIHGTYFKRLADYVCHGLDKCGYPLCTGDIMASNNQWRQPLKQWQEYFSQWIQEPKAESLLRMSIFFDIRSIYGDEKLARELNKHIRYLAKSHRGFLSHMARNANQRNPPLGFFRQFVLDGSGKQARTFNLKERGIAPIIDIVRVHALACGSQKLNTMERLDDIENAGLLPNGRAKDLAAALEMIGMVRIRHQTNQIEAGIEPNNHVDPESLSSFERRHLRDAFHIVSRQQEFIKYRYAGERS</sequence>
<dbReference type="Pfam" id="PF00027">
    <property type="entry name" value="cNMP_binding"/>
    <property type="match status" value="1"/>
</dbReference>
<dbReference type="InterPro" id="IPR046342">
    <property type="entry name" value="CBS_dom_sf"/>
</dbReference>
<dbReference type="Pfam" id="PF10335">
    <property type="entry name" value="DUF294_C"/>
    <property type="match status" value="1"/>
</dbReference>
<dbReference type="Gene3D" id="2.60.120.10">
    <property type="entry name" value="Jelly Rolls"/>
    <property type="match status" value="1"/>
</dbReference>
<dbReference type="Proteomes" id="UP001149719">
    <property type="component" value="Unassembled WGS sequence"/>
</dbReference>
<dbReference type="Gene3D" id="3.10.580.10">
    <property type="entry name" value="CBS-domain"/>
    <property type="match status" value="1"/>
</dbReference>
<feature type="domain" description="CBS" evidence="4">
    <location>
        <begin position="160"/>
        <end position="218"/>
    </location>
</feature>
<dbReference type="PROSITE" id="PS51371">
    <property type="entry name" value="CBS"/>
    <property type="match status" value="2"/>
</dbReference>
<dbReference type="CDD" id="cd04587">
    <property type="entry name" value="CBS_pair_CAP-ED_NT_Pol-beta-like_DUF294_assoc"/>
    <property type="match status" value="1"/>
</dbReference>
<dbReference type="CDD" id="cd00038">
    <property type="entry name" value="CAP_ED"/>
    <property type="match status" value="1"/>
</dbReference>
<dbReference type="InterPro" id="IPR018821">
    <property type="entry name" value="DUF294_put_nucleoTrafse_sb-bd"/>
</dbReference>
<dbReference type="InterPro" id="IPR014710">
    <property type="entry name" value="RmlC-like_jellyroll"/>
</dbReference>
<dbReference type="RefSeq" id="WP_269125322.1">
    <property type="nucleotide sequence ID" value="NZ_JAPUBN010000015.1"/>
</dbReference>
<keyword evidence="6" id="KW-1185">Reference proteome</keyword>
<proteinExistence type="predicted"/>
<evidence type="ECO:0000259" key="3">
    <source>
        <dbReference type="PROSITE" id="PS50042"/>
    </source>
</evidence>